<protein>
    <submittedName>
        <fullName evidence="1">Uncharacterized protein</fullName>
    </submittedName>
</protein>
<organism evidence="1 2">
    <name type="scientific">Paenibacillus aestuarii</name>
    <dbReference type="NCBI Taxonomy" id="516965"/>
    <lineage>
        <taxon>Bacteria</taxon>
        <taxon>Bacillati</taxon>
        <taxon>Bacillota</taxon>
        <taxon>Bacilli</taxon>
        <taxon>Bacillales</taxon>
        <taxon>Paenibacillaceae</taxon>
        <taxon>Paenibacillus</taxon>
    </lineage>
</organism>
<dbReference type="RefSeq" id="WP_333742449.1">
    <property type="nucleotide sequence ID" value="NZ_JAQFVF010000018.1"/>
</dbReference>
<evidence type="ECO:0000313" key="1">
    <source>
        <dbReference type="EMBL" id="MFC5448490.1"/>
    </source>
</evidence>
<accession>A0ABW0K5G2</accession>
<evidence type="ECO:0000313" key="2">
    <source>
        <dbReference type="Proteomes" id="UP001596044"/>
    </source>
</evidence>
<sequence length="284" mass="31742">MNQMVESIVRELIAGLKPEAIKPPKVLYVFCDSTAHEAFSDHFILLRKNGIAFDFMFLDGETSAWLGKHRIESAGPGRTILSDEYAPTPLEVPKAYEGIIIPEIDLDNAGRISLGMKGTVKAELVFAALVLNKFVLVADDAPGMKRADRRILQSLTLPKSYQKLFEYYRKEMAMYGVEFAPAKELAEVVVQKCVPNSRTEEVESAPVPVITADSPMPVQPVEVKMPVLRFEGRLLSAEWVKRQQNLSQFSYIALSRGTLVSPLAKDLLRDHGIALHDVDDEQER</sequence>
<comment type="caution">
    <text evidence="1">The sequence shown here is derived from an EMBL/GenBank/DDBJ whole genome shotgun (WGS) entry which is preliminary data.</text>
</comment>
<dbReference type="EMBL" id="JBHSMJ010000009">
    <property type="protein sequence ID" value="MFC5448490.1"/>
    <property type="molecule type" value="Genomic_DNA"/>
</dbReference>
<proteinExistence type="predicted"/>
<name>A0ABW0K5G2_9BACL</name>
<keyword evidence="2" id="KW-1185">Reference proteome</keyword>
<gene>
    <name evidence="1" type="ORF">ACFPOG_09465</name>
</gene>
<dbReference type="Proteomes" id="UP001596044">
    <property type="component" value="Unassembled WGS sequence"/>
</dbReference>
<reference evidence="2" key="1">
    <citation type="journal article" date="2019" name="Int. J. Syst. Evol. Microbiol.">
        <title>The Global Catalogue of Microorganisms (GCM) 10K type strain sequencing project: providing services to taxonomists for standard genome sequencing and annotation.</title>
        <authorList>
            <consortium name="The Broad Institute Genomics Platform"/>
            <consortium name="The Broad Institute Genome Sequencing Center for Infectious Disease"/>
            <person name="Wu L."/>
            <person name="Ma J."/>
        </authorList>
    </citation>
    <scope>NUCLEOTIDE SEQUENCE [LARGE SCALE GENOMIC DNA]</scope>
    <source>
        <strain evidence="2">KACC 11904</strain>
    </source>
</reference>